<keyword evidence="1" id="KW-0732">Signal</keyword>
<name>A0A4R6J206_9BACT</name>
<reference evidence="2 3" key="1">
    <citation type="submission" date="2019-03" db="EMBL/GenBank/DDBJ databases">
        <title>Genomic Encyclopedia of Archaeal and Bacterial Type Strains, Phase II (KMG-II): from individual species to whole genera.</title>
        <authorList>
            <person name="Goeker M."/>
        </authorList>
    </citation>
    <scope>NUCLEOTIDE SEQUENCE [LARGE SCALE GENOMIC DNA]</scope>
    <source>
        <strain evidence="2 3">DSM 28323</strain>
    </source>
</reference>
<organism evidence="2 3">
    <name type="scientific">Sediminibacterium goheungense</name>
    <dbReference type="NCBI Taxonomy" id="1086393"/>
    <lineage>
        <taxon>Bacteria</taxon>
        <taxon>Pseudomonadati</taxon>
        <taxon>Bacteroidota</taxon>
        <taxon>Chitinophagia</taxon>
        <taxon>Chitinophagales</taxon>
        <taxon>Chitinophagaceae</taxon>
        <taxon>Sediminibacterium</taxon>
    </lineage>
</organism>
<evidence type="ECO:0000256" key="1">
    <source>
        <dbReference type="SAM" id="SignalP"/>
    </source>
</evidence>
<dbReference type="OrthoDB" id="1179861at2"/>
<evidence type="ECO:0000313" key="3">
    <source>
        <dbReference type="Proteomes" id="UP000295741"/>
    </source>
</evidence>
<feature type="chain" id="PRO_5020584718" evidence="1">
    <location>
        <begin position="30"/>
        <end position="204"/>
    </location>
</feature>
<protein>
    <submittedName>
        <fullName evidence="2">Uncharacterized protein</fullName>
    </submittedName>
</protein>
<comment type="caution">
    <text evidence="2">The sequence shown here is derived from an EMBL/GenBank/DDBJ whole genome shotgun (WGS) entry which is preliminary data.</text>
</comment>
<sequence length="204" mass="23279">MKKPDQIFYPKYSLFAVCLLTLMSLHSDAQSVQQRNWVDTKVTYSSSAKNAIIITNSLPRGGGIVQHKGKEYQYFIFWTSISNETPSTVELDIKFPEINFFPSKESHFMVAFTKANMTLEKLELFDYGLTDVPSLLKSESNRLKSLGNKIVSKTAYWFYTPVFIHKTKWPVRAGLILKDKKLFYKITAGADTVMVPCGGIKFIH</sequence>
<proteinExistence type="predicted"/>
<dbReference type="RefSeq" id="WP_133473845.1">
    <property type="nucleotide sequence ID" value="NZ_SNWP01000010.1"/>
</dbReference>
<accession>A0A4R6J206</accession>
<feature type="signal peptide" evidence="1">
    <location>
        <begin position="1"/>
        <end position="29"/>
    </location>
</feature>
<evidence type="ECO:0000313" key="2">
    <source>
        <dbReference type="EMBL" id="TDO29243.1"/>
    </source>
</evidence>
<dbReference type="Proteomes" id="UP000295741">
    <property type="component" value="Unassembled WGS sequence"/>
</dbReference>
<dbReference type="AlphaFoldDB" id="A0A4R6J206"/>
<keyword evidence="3" id="KW-1185">Reference proteome</keyword>
<dbReference type="EMBL" id="SNWP01000010">
    <property type="protein sequence ID" value="TDO29243.1"/>
    <property type="molecule type" value="Genomic_DNA"/>
</dbReference>
<gene>
    <name evidence="2" type="ORF">BC659_1326</name>
</gene>